<dbReference type="Proteomes" id="UP000095143">
    <property type="component" value="Unassembled WGS sequence"/>
</dbReference>
<dbReference type="PANTHER" id="PTHR43179:SF7">
    <property type="entry name" value="RHAMNOSYLTRANSFERASE WBBL"/>
    <property type="match status" value="1"/>
</dbReference>
<evidence type="ECO:0000313" key="4">
    <source>
        <dbReference type="Proteomes" id="UP000095143"/>
    </source>
</evidence>
<dbReference type="Gene3D" id="3.90.550.10">
    <property type="entry name" value="Spore Coat Polysaccharide Biosynthesis Protein SpsA, Chain A"/>
    <property type="match status" value="3"/>
</dbReference>
<gene>
    <name evidence="3" type="ORF">BBI10_04990</name>
</gene>
<evidence type="ECO:0000256" key="1">
    <source>
        <dbReference type="ARBA" id="ARBA00022519"/>
    </source>
</evidence>
<dbReference type="GO" id="GO:0016740">
    <property type="term" value="F:transferase activity"/>
    <property type="evidence" value="ECO:0007669"/>
    <property type="project" value="UniProtKB-KW"/>
</dbReference>
<comment type="caution">
    <text evidence="3">The sequence shown here is derived from an EMBL/GenBank/DDBJ whole genome shotgun (WGS) entry which is preliminary data.</text>
</comment>
<keyword evidence="1" id="KW-0472">Membrane</keyword>
<keyword evidence="1" id="KW-1003">Cell membrane</keyword>
<dbReference type="Pfam" id="PF00535">
    <property type="entry name" value="Glycos_transf_2"/>
    <property type="match status" value="1"/>
</dbReference>
<accession>A0A1C2ECA3</accession>
<feature type="domain" description="Glycosyltransferase 2-like" evidence="2">
    <location>
        <begin position="714"/>
        <end position="847"/>
    </location>
</feature>
<sequence>MHPHSSPGNTMPLDAQLTLVVLTHDRPALLRRTLQYYSSSSAHVLVLDASQQSAADIAALFPQVDYRHVPQFAETGVLSRIVHGVTQVTTPFMAFVGDEDFLMHDALAQSVEFLATHPDYGLCHGYCLMYQAHGDKVEYFRRDKKGQEDFAADNRGERVLSFMDHYIPPFYAVTRTALLQQWFAALPQGVSGELQEFGHAYFLLSAAKARTLPIPYVVRELNHRLSDRPTHMLKKLSDSDPSAVLERHEFASFLAALITTHGELNAADGIEQVKKAYAALQACLEDQRSLGLTSIVVSRWNDVFKPADRQFGPRQFVEMPFYNQAFFDVLTEIEFLIHALPAGKLQMEQLEGTWVQHEVLLRSHGNDNPETIANRMWEAMALNIFNPYIVEPLAGLMARQGDPEEALEMSRWLQRLNSVQRQDHRVTLANMPSGQLLQWLDARQPSPSDARAILSRIDSLGGGPQFGILLLDLDDDMNKLQVTLDSLVEGHCKTFKVVVFTSGEPPAATSAQNTLHFVKVSKSNWVDKVNQIARQSTCNWLMLAEVGDAFTAGGLLRASLELQAAPDCRAVFADEVQREASGALTHVMRPGFNLDLLLSNPTLMSRHWLVRRDVLVEAGGYSADFAQAAEFELLLRIIEQGGMGWLAHLDEPLLVTDAQPLEENAQQRLALTRHLNNRGFKAQISPAAPGTWRIDYRHIQRPLVSIVVHGVDDLPVLQRCLASVLLRTRYANYEVLIADDHSVSAELSEWLGRQHKGRVRVIAMDQPLSHSARVNALREQATGEYLALLSAHGEVISPNWIDALLNQAMRPEVGVVGAKLIERNGTVSQAGLILGMDGGVGSAFIGEAKDAAGYMSRLLLDQNYSAVSDACLMVRSALFDDVGGLDQGHFADAFADVDLCLKVAQAGYLTVWTPHVQFVHSGALPDAPQALAALQDKWSGAFAHDLAYNKNLQLTGKGFTLAQADGSSWAELLA</sequence>
<dbReference type="PANTHER" id="PTHR43179">
    <property type="entry name" value="RHAMNOSYLTRANSFERASE WBBL"/>
    <property type="match status" value="1"/>
</dbReference>
<dbReference type="EMBL" id="MDEN01000054">
    <property type="protein sequence ID" value="OCX24586.1"/>
    <property type="molecule type" value="Genomic_DNA"/>
</dbReference>
<evidence type="ECO:0000313" key="3">
    <source>
        <dbReference type="EMBL" id="OCX24586.1"/>
    </source>
</evidence>
<organism evidence="3 4">
    <name type="scientific">Pseudomonas graminis</name>
    <dbReference type="NCBI Taxonomy" id="158627"/>
    <lineage>
        <taxon>Bacteria</taxon>
        <taxon>Pseudomonadati</taxon>
        <taxon>Pseudomonadota</taxon>
        <taxon>Gammaproteobacteria</taxon>
        <taxon>Pseudomonadales</taxon>
        <taxon>Pseudomonadaceae</taxon>
        <taxon>Pseudomonas</taxon>
    </lineage>
</organism>
<dbReference type="NCBIfam" id="TIGR04440">
    <property type="entry name" value="glyco_TIGR04440"/>
    <property type="match status" value="1"/>
</dbReference>
<reference evidence="3 4" key="1">
    <citation type="submission" date="2016-08" db="EMBL/GenBank/DDBJ databases">
        <title>Whole genome sequence of Pseudomonas graminis strain UASWS1507, a potential biological control agent for agriculture.</title>
        <authorList>
            <person name="Crovadore J."/>
            <person name="Calmin G."/>
            <person name="Chablais R."/>
            <person name="Cochard B."/>
            <person name="Lefort F."/>
        </authorList>
    </citation>
    <scope>NUCLEOTIDE SEQUENCE [LARGE SCALE GENOMIC DNA]</scope>
    <source>
        <strain evidence="3 4">UASWS1507</strain>
    </source>
</reference>
<evidence type="ECO:0000259" key="2">
    <source>
        <dbReference type="Pfam" id="PF00535"/>
    </source>
</evidence>
<keyword evidence="3" id="KW-0808">Transferase</keyword>
<dbReference type="OrthoDB" id="9179784at2"/>
<dbReference type="InterPro" id="IPR001173">
    <property type="entry name" value="Glyco_trans_2-like"/>
</dbReference>
<protein>
    <submittedName>
        <fullName evidence="3">Glycosyl transferase family 2</fullName>
    </submittedName>
</protein>
<keyword evidence="1" id="KW-0997">Cell inner membrane</keyword>
<name>A0A1C2ECA3_9PSED</name>
<dbReference type="AlphaFoldDB" id="A0A1C2ECA3"/>
<dbReference type="SUPFAM" id="SSF53448">
    <property type="entry name" value="Nucleotide-diphospho-sugar transferases"/>
    <property type="match status" value="3"/>
</dbReference>
<dbReference type="InterPro" id="IPR029044">
    <property type="entry name" value="Nucleotide-diphossugar_trans"/>
</dbReference>
<dbReference type="InterPro" id="IPR031042">
    <property type="entry name" value="Glyco_TIGR04440"/>
</dbReference>
<proteinExistence type="predicted"/>